<evidence type="ECO:0000259" key="6">
    <source>
        <dbReference type="Pfam" id="PF11698"/>
    </source>
</evidence>
<dbReference type="Gene3D" id="1.25.10.10">
    <property type="entry name" value="Leucine-rich Repeat Variant"/>
    <property type="match status" value="1"/>
</dbReference>
<dbReference type="PIRSF" id="PIRSF032184">
    <property type="entry name" value="ATPase_V1_H"/>
    <property type="match status" value="1"/>
</dbReference>
<dbReference type="InterPro" id="IPR038497">
    <property type="entry name" value="ATPase_V1-cplx_hsu_C_sf"/>
</dbReference>
<protein>
    <recommendedName>
        <fullName evidence="5">V-type proton ATPase subunit H</fullName>
    </recommendedName>
</protein>
<evidence type="ECO:0000256" key="1">
    <source>
        <dbReference type="ARBA" id="ARBA00008613"/>
    </source>
</evidence>
<dbReference type="Gene3D" id="1.25.40.150">
    <property type="entry name" value="V-type ATPase, subunit H, C-terminal domain"/>
    <property type="match status" value="1"/>
</dbReference>
<dbReference type="GeneID" id="77726549"/>
<dbReference type="GO" id="GO:0046961">
    <property type="term" value="F:proton-transporting ATPase activity, rotational mechanism"/>
    <property type="evidence" value="ECO:0007669"/>
    <property type="project" value="UniProtKB-UniRule"/>
</dbReference>
<gene>
    <name evidence="7" type="ORF">MKK02DRAFT_27464</name>
</gene>
<keyword evidence="2 5" id="KW-0813">Transport</keyword>
<dbReference type="Pfam" id="PF11698">
    <property type="entry name" value="V-ATPase_H_C"/>
    <property type="match status" value="1"/>
</dbReference>
<evidence type="ECO:0000256" key="3">
    <source>
        <dbReference type="ARBA" id="ARBA00022781"/>
    </source>
</evidence>
<accession>A0AA38LX65</accession>
<keyword evidence="3 5" id="KW-0375">Hydrogen ion transport</keyword>
<evidence type="ECO:0000313" key="7">
    <source>
        <dbReference type="EMBL" id="KAI9637051.1"/>
    </source>
</evidence>
<keyword evidence="8" id="KW-1185">Reference proteome</keyword>
<sequence>MSKTATKAALLPPPFYSPYLDDQCNKINSKPVPWEGYQRAKLVSGDEVQLLKSINKLPQSQRSTTFATQGAQYASLYINLLRKLQRVDTVQAVLVAINDMLTSDPTTTIPLFHSLSTVEHPEDPYGPIVKCLSMDEEFAILGSLRILGVLIATDTNPFPQTLISPLLKSISTLLNGTRQPLWEVAAQALGAILGRKQFRDAVWAEEQCISGLLKSLKTNANPQAQYWSLSSLWMLSFEKEAAEGMDRKYDIIALLTTVAKASVKEKVTRMVIATLRNLLTQAPTQNLPSLFVQKTLALVSSLQERKWSDEEIEDDLTYLSTELKGRLEGLTTYDEYLSELESGKLVWSPTHESEDFWKENGARLGQEDSGKGIKRLVELLKTSKDPLVLAVAASDVGQYVKSVGDKAKATVAEQGGKTRMIELMGHDNADVRYRALMSVQRLMSLHA</sequence>
<comment type="subunit">
    <text evidence="5">V-ATPase is a heteromultimeric enzyme made up of two complexes: the ATP-hydrolytic V1 complex and the proton translocation V0 complex.</text>
</comment>
<evidence type="ECO:0000256" key="5">
    <source>
        <dbReference type="PIRNR" id="PIRNR032184"/>
    </source>
</evidence>
<evidence type="ECO:0000313" key="8">
    <source>
        <dbReference type="Proteomes" id="UP001164286"/>
    </source>
</evidence>
<dbReference type="Pfam" id="PF03224">
    <property type="entry name" value="V-ATPase_H_N"/>
    <property type="match status" value="1"/>
</dbReference>
<dbReference type="EMBL" id="JAKWFO010000005">
    <property type="protein sequence ID" value="KAI9637051.1"/>
    <property type="molecule type" value="Genomic_DNA"/>
</dbReference>
<feature type="domain" description="ATPase V1 complex subunit H C-terminal" evidence="6">
    <location>
        <begin position="330"/>
        <end position="444"/>
    </location>
</feature>
<dbReference type="GO" id="GO:0000329">
    <property type="term" value="C:fungal-type vacuole membrane"/>
    <property type="evidence" value="ECO:0007669"/>
    <property type="project" value="TreeGrafter"/>
</dbReference>
<dbReference type="GO" id="GO:0000221">
    <property type="term" value="C:vacuolar proton-transporting V-type ATPase, V1 domain"/>
    <property type="evidence" value="ECO:0007669"/>
    <property type="project" value="UniProtKB-UniRule"/>
</dbReference>
<comment type="function">
    <text evidence="5">Subunit of the V1 complex of vacuolar(H+)-ATPase (V-ATPase), a multisubunit enzyme composed of a peripheral complex (V1) that hydrolyzes ATP and a membrane integral complex (V0) that translocates protons. V-ATPase is responsible for acidifying and maintaining the pH of intracellular compartments.</text>
</comment>
<dbReference type="InterPro" id="IPR011989">
    <property type="entry name" value="ARM-like"/>
</dbReference>
<dbReference type="Proteomes" id="UP001164286">
    <property type="component" value="Unassembled WGS sequence"/>
</dbReference>
<organism evidence="7 8">
    <name type="scientific">Dioszegia hungarica</name>
    <dbReference type="NCBI Taxonomy" id="4972"/>
    <lineage>
        <taxon>Eukaryota</taxon>
        <taxon>Fungi</taxon>
        <taxon>Dikarya</taxon>
        <taxon>Basidiomycota</taxon>
        <taxon>Agaricomycotina</taxon>
        <taxon>Tremellomycetes</taxon>
        <taxon>Tremellales</taxon>
        <taxon>Bulleribasidiaceae</taxon>
        <taxon>Dioszegia</taxon>
    </lineage>
</organism>
<proteinExistence type="inferred from homology"/>
<dbReference type="SUPFAM" id="SSF48371">
    <property type="entry name" value="ARM repeat"/>
    <property type="match status" value="1"/>
</dbReference>
<dbReference type="PANTHER" id="PTHR10698">
    <property type="entry name" value="V-TYPE PROTON ATPASE SUBUNIT H"/>
    <property type="match status" value="1"/>
</dbReference>
<comment type="caution">
    <text evidence="7">The sequence shown here is derived from an EMBL/GenBank/DDBJ whole genome shotgun (WGS) entry which is preliminary data.</text>
</comment>
<dbReference type="InterPro" id="IPR004908">
    <property type="entry name" value="ATPase_V1-cplx_hsu"/>
</dbReference>
<dbReference type="InterPro" id="IPR011987">
    <property type="entry name" value="ATPase_V1-cplx_hsu_C"/>
</dbReference>
<name>A0AA38LX65_9TREE</name>
<keyword evidence="4 5" id="KW-0406">Ion transport</keyword>
<evidence type="ECO:0000256" key="2">
    <source>
        <dbReference type="ARBA" id="ARBA00022448"/>
    </source>
</evidence>
<dbReference type="AlphaFoldDB" id="A0AA38LX65"/>
<evidence type="ECO:0000256" key="4">
    <source>
        <dbReference type="ARBA" id="ARBA00023065"/>
    </source>
</evidence>
<dbReference type="InterPro" id="IPR016024">
    <property type="entry name" value="ARM-type_fold"/>
</dbReference>
<reference evidence="7" key="1">
    <citation type="journal article" date="2022" name="G3 (Bethesda)">
        <title>High quality genome of the basidiomycete yeast Dioszegia hungarica PDD-24b-2 isolated from cloud water.</title>
        <authorList>
            <person name="Jarrige D."/>
            <person name="Haridas S."/>
            <person name="Bleykasten-Grosshans C."/>
            <person name="Joly M."/>
            <person name="Nadalig T."/>
            <person name="Sancelme M."/>
            <person name="Vuilleumier S."/>
            <person name="Grigoriev I.V."/>
            <person name="Amato P."/>
            <person name="Bringel F."/>
        </authorList>
    </citation>
    <scope>NUCLEOTIDE SEQUENCE</scope>
    <source>
        <strain evidence="7">PDD-24b-2</strain>
    </source>
</reference>
<dbReference type="RefSeq" id="XP_052946828.1">
    <property type="nucleotide sequence ID" value="XM_053087348.1"/>
</dbReference>
<comment type="similarity">
    <text evidence="1 5">Belongs to the V-ATPase H subunit family.</text>
</comment>
<dbReference type="PANTHER" id="PTHR10698:SF0">
    <property type="entry name" value="V-TYPE PROTON ATPASE SUBUNIT H"/>
    <property type="match status" value="1"/>
</dbReference>